<dbReference type="SUPFAM" id="SSF160964">
    <property type="entry name" value="MalF N-terminal region-like"/>
    <property type="match status" value="1"/>
</dbReference>
<keyword evidence="2 7" id="KW-0813">Transport</keyword>
<dbReference type="Pfam" id="PF00528">
    <property type="entry name" value="BPD_transp_1"/>
    <property type="match status" value="1"/>
</dbReference>
<organism evidence="9">
    <name type="scientific">Candidatus Atribacter allofermentans</name>
    <dbReference type="NCBI Taxonomy" id="1852833"/>
    <lineage>
        <taxon>Bacteria</taxon>
        <taxon>Pseudomonadati</taxon>
        <taxon>Atribacterota</taxon>
        <taxon>Atribacteria</taxon>
        <taxon>Atribacterales</taxon>
        <taxon>Atribacteraceae</taxon>
        <taxon>Atribacter</taxon>
    </lineage>
</organism>
<comment type="similarity">
    <text evidence="7">Belongs to the binding-protein-dependent transport system permease family.</text>
</comment>
<feature type="transmembrane region" description="Helical" evidence="7">
    <location>
        <begin position="156"/>
        <end position="182"/>
    </location>
</feature>
<gene>
    <name evidence="9" type="primary">lacF_2</name>
    <name evidence="9" type="ORF">BWY41_00860</name>
</gene>
<dbReference type="PROSITE" id="PS50928">
    <property type="entry name" value="ABC_TM1"/>
    <property type="match status" value="1"/>
</dbReference>
<evidence type="ECO:0000256" key="2">
    <source>
        <dbReference type="ARBA" id="ARBA00022448"/>
    </source>
</evidence>
<dbReference type="PANTHER" id="PTHR43005">
    <property type="entry name" value="BLR7065 PROTEIN"/>
    <property type="match status" value="1"/>
</dbReference>
<sequence length="296" mass="33273">MMKKKQSPDLNYGIVFILPAILFLSITSLIPLAYSLGVSFTNLNLLRPGQPIQFVGLQNYSTGIRDGEFLTAAWNTILIVSVSLGLQLLIGLMLSLILSQERKGFRLWQTILLIPNIIAPVVVGVLWRLMFNPDYGIFKLGLAQIGIDKPWLQHPIWAKVAVIIVETWTWTPFVMLTLIAGLKSLSDTPFEAARIDGASGLQIFRYITMPLLKPVIAVTLLLRLMDAFKMFDSIYVLTYGGPGLATEVLSLRIYKKGLKYFDITEASAQSWIFLICIFVISYIIAKKFVQVEKRIE</sequence>
<dbReference type="PANTHER" id="PTHR43005:SF1">
    <property type="entry name" value="SPERMIDINE_PUTRESCINE TRANSPORT SYSTEM PERMEASE PROTEIN"/>
    <property type="match status" value="1"/>
</dbReference>
<proteinExistence type="inferred from homology"/>
<evidence type="ECO:0000313" key="9">
    <source>
        <dbReference type="EMBL" id="OQA59414.1"/>
    </source>
</evidence>
<evidence type="ECO:0000256" key="4">
    <source>
        <dbReference type="ARBA" id="ARBA00022692"/>
    </source>
</evidence>
<name>A0A1V5SYH7_9BACT</name>
<evidence type="ECO:0000256" key="3">
    <source>
        <dbReference type="ARBA" id="ARBA00022475"/>
    </source>
</evidence>
<keyword evidence="3" id="KW-1003">Cell membrane</keyword>
<keyword evidence="5 7" id="KW-1133">Transmembrane helix</keyword>
<dbReference type="Proteomes" id="UP000485569">
    <property type="component" value="Unassembled WGS sequence"/>
</dbReference>
<evidence type="ECO:0000256" key="1">
    <source>
        <dbReference type="ARBA" id="ARBA00004651"/>
    </source>
</evidence>
<dbReference type="InterPro" id="IPR035906">
    <property type="entry name" value="MetI-like_sf"/>
</dbReference>
<feature type="transmembrane region" description="Helical" evidence="7">
    <location>
        <begin position="77"/>
        <end position="98"/>
    </location>
</feature>
<comment type="subcellular location">
    <subcellularLocation>
        <location evidence="1 7">Cell membrane</location>
        <topology evidence="1 7">Multi-pass membrane protein</topology>
    </subcellularLocation>
</comment>
<feature type="transmembrane region" description="Helical" evidence="7">
    <location>
        <begin position="12"/>
        <end position="34"/>
    </location>
</feature>
<dbReference type="AlphaFoldDB" id="A0A1V5SYH7"/>
<feature type="transmembrane region" description="Helical" evidence="7">
    <location>
        <begin position="266"/>
        <end position="285"/>
    </location>
</feature>
<dbReference type="GO" id="GO:0005886">
    <property type="term" value="C:plasma membrane"/>
    <property type="evidence" value="ECO:0007669"/>
    <property type="project" value="UniProtKB-SubCell"/>
</dbReference>
<feature type="domain" description="ABC transmembrane type-1" evidence="8">
    <location>
        <begin position="73"/>
        <end position="284"/>
    </location>
</feature>
<feature type="transmembrane region" description="Helical" evidence="7">
    <location>
        <begin position="203"/>
        <end position="222"/>
    </location>
</feature>
<feature type="transmembrane region" description="Helical" evidence="7">
    <location>
        <begin position="110"/>
        <end position="130"/>
    </location>
</feature>
<evidence type="ECO:0000256" key="6">
    <source>
        <dbReference type="ARBA" id="ARBA00023136"/>
    </source>
</evidence>
<keyword evidence="6 7" id="KW-0472">Membrane</keyword>
<keyword evidence="4 7" id="KW-0812">Transmembrane</keyword>
<comment type="caution">
    <text evidence="9">The sequence shown here is derived from an EMBL/GenBank/DDBJ whole genome shotgun (WGS) entry which is preliminary data.</text>
</comment>
<reference evidence="9" key="1">
    <citation type="submission" date="2017-02" db="EMBL/GenBank/DDBJ databases">
        <title>Delving into the versatile metabolic prowess of the omnipresent phylum Bacteroidetes.</title>
        <authorList>
            <person name="Nobu M.K."/>
            <person name="Mei R."/>
            <person name="Narihiro T."/>
            <person name="Kuroda K."/>
            <person name="Liu W.-T."/>
        </authorList>
    </citation>
    <scope>NUCLEOTIDE SEQUENCE</scope>
    <source>
        <strain evidence="9">ADurb.Bin276</strain>
    </source>
</reference>
<accession>A0A1V5SYH7</accession>
<dbReference type="EMBL" id="MWBQ01000052">
    <property type="protein sequence ID" value="OQA59414.1"/>
    <property type="molecule type" value="Genomic_DNA"/>
</dbReference>
<dbReference type="SUPFAM" id="SSF161098">
    <property type="entry name" value="MetI-like"/>
    <property type="match status" value="1"/>
</dbReference>
<dbReference type="GO" id="GO:0055085">
    <property type="term" value="P:transmembrane transport"/>
    <property type="evidence" value="ECO:0007669"/>
    <property type="project" value="InterPro"/>
</dbReference>
<dbReference type="Gene3D" id="1.10.3720.10">
    <property type="entry name" value="MetI-like"/>
    <property type="match status" value="1"/>
</dbReference>
<dbReference type="CDD" id="cd06261">
    <property type="entry name" value="TM_PBP2"/>
    <property type="match status" value="1"/>
</dbReference>
<dbReference type="InterPro" id="IPR000515">
    <property type="entry name" value="MetI-like"/>
</dbReference>
<protein>
    <submittedName>
        <fullName evidence="9">Lactose transport system permease protein LacF</fullName>
    </submittedName>
</protein>
<evidence type="ECO:0000259" key="8">
    <source>
        <dbReference type="PROSITE" id="PS50928"/>
    </source>
</evidence>
<evidence type="ECO:0000256" key="5">
    <source>
        <dbReference type="ARBA" id="ARBA00022989"/>
    </source>
</evidence>
<evidence type="ECO:0000256" key="7">
    <source>
        <dbReference type="RuleBase" id="RU363032"/>
    </source>
</evidence>